<dbReference type="Proteomes" id="UP001529510">
    <property type="component" value="Unassembled WGS sequence"/>
</dbReference>
<evidence type="ECO:0000313" key="2">
    <source>
        <dbReference type="EMBL" id="KAL0197737.1"/>
    </source>
</evidence>
<evidence type="ECO:0000313" key="3">
    <source>
        <dbReference type="Proteomes" id="UP001529510"/>
    </source>
</evidence>
<reference evidence="2 3" key="1">
    <citation type="submission" date="2024-05" db="EMBL/GenBank/DDBJ databases">
        <title>Genome sequencing and assembly of Indian major carp, Cirrhinus mrigala (Hamilton, 1822).</title>
        <authorList>
            <person name="Mohindra V."/>
            <person name="Chowdhury L.M."/>
            <person name="Lal K."/>
            <person name="Jena J.K."/>
        </authorList>
    </citation>
    <scope>NUCLEOTIDE SEQUENCE [LARGE SCALE GENOMIC DNA]</scope>
    <source>
        <strain evidence="2">CM1030</strain>
        <tissue evidence="2">Blood</tissue>
    </source>
</reference>
<proteinExistence type="predicted"/>
<accession>A0ABD0RGR4</accession>
<evidence type="ECO:0000256" key="1">
    <source>
        <dbReference type="SAM" id="MobiDB-lite"/>
    </source>
</evidence>
<feature type="region of interest" description="Disordered" evidence="1">
    <location>
        <begin position="20"/>
        <end position="40"/>
    </location>
</feature>
<feature type="non-terminal residue" evidence="2">
    <location>
        <position position="1"/>
    </location>
</feature>
<sequence>NGALCQCGGSQDVHISTTSGDHVTGQWNSEQHTSEHPTDAFGHLEFAGAGRRISP</sequence>
<dbReference type="EMBL" id="JAMKFB020000003">
    <property type="protein sequence ID" value="KAL0197737.1"/>
    <property type="molecule type" value="Genomic_DNA"/>
</dbReference>
<protein>
    <submittedName>
        <fullName evidence="2">Uncharacterized protein</fullName>
    </submittedName>
</protein>
<feature type="non-terminal residue" evidence="2">
    <location>
        <position position="55"/>
    </location>
</feature>
<name>A0ABD0RGR4_CIRMR</name>
<organism evidence="2 3">
    <name type="scientific">Cirrhinus mrigala</name>
    <name type="common">Mrigala</name>
    <dbReference type="NCBI Taxonomy" id="683832"/>
    <lineage>
        <taxon>Eukaryota</taxon>
        <taxon>Metazoa</taxon>
        <taxon>Chordata</taxon>
        <taxon>Craniata</taxon>
        <taxon>Vertebrata</taxon>
        <taxon>Euteleostomi</taxon>
        <taxon>Actinopterygii</taxon>
        <taxon>Neopterygii</taxon>
        <taxon>Teleostei</taxon>
        <taxon>Ostariophysi</taxon>
        <taxon>Cypriniformes</taxon>
        <taxon>Cyprinidae</taxon>
        <taxon>Labeoninae</taxon>
        <taxon>Labeonini</taxon>
        <taxon>Cirrhinus</taxon>
    </lineage>
</organism>
<dbReference type="AlphaFoldDB" id="A0ABD0RGR4"/>
<gene>
    <name evidence="2" type="ORF">M9458_006277</name>
</gene>
<keyword evidence="3" id="KW-1185">Reference proteome</keyword>
<feature type="compositionally biased region" description="Polar residues" evidence="1">
    <location>
        <begin position="20"/>
        <end position="31"/>
    </location>
</feature>
<comment type="caution">
    <text evidence="2">The sequence shown here is derived from an EMBL/GenBank/DDBJ whole genome shotgun (WGS) entry which is preliminary data.</text>
</comment>